<evidence type="ECO:0000256" key="1">
    <source>
        <dbReference type="SAM" id="MobiDB-lite"/>
    </source>
</evidence>
<protein>
    <submittedName>
        <fullName evidence="2">Uncharacterized protein</fullName>
    </submittedName>
</protein>
<name>A0A4S2KTI9_9HYME</name>
<dbReference type="STRING" id="300112.A0A4S2KTI9"/>
<comment type="caution">
    <text evidence="2">The sequence shown here is derived from an EMBL/GenBank/DDBJ whole genome shotgun (WGS) entry which is preliminary data.</text>
</comment>
<organism evidence="2 3">
    <name type="scientific">Temnothorax longispinosus</name>
    <dbReference type="NCBI Taxonomy" id="300112"/>
    <lineage>
        <taxon>Eukaryota</taxon>
        <taxon>Metazoa</taxon>
        <taxon>Ecdysozoa</taxon>
        <taxon>Arthropoda</taxon>
        <taxon>Hexapoda</taxon>
        <taxon>Insecta</taxon>
        <taxon>Pterygota</taxon>
        <taxon>Neoptera</taxon>
        <taxon>Endopterygota</taxon>
        <taxon>Hymenoptera</taxon>
        <taxon>Apocrita</taxon>
        <taxon>Aculeata</taxon>
        <taxon>Formicoidea</taxon>
        <taxon>Formicidae</taxon>
        <taxon>Myrmicinae</taxon>
        <taxon>Temnothorax</taxon>
    </lineage>
</organism>
<proteinExistence type="predicted"/>
<keyword evidence="3" id="KW-1185">Reference proteome</keyword>
<evidence type="ECO:0000313" key="2">
    <source>
        <dbReference type="EMBL" id="TGZ53353.1"/>
    </source>
</evidence>
<gene>
    <name evidence="2" type="ORF">DBV15_08528</name>
</gene>
<dbReference type="EMBL" id="QBLH01001065">
    <property type="protein sequence ID" value="TGZ53353.1"/>
    <property type="molecule type" value="Genomic_DNA"/>
</dbReference>
<reference evidence="2 3" key="1">
    <citation type="journal article" date="2019" name="Philos. Trans. R. Soc. Lond., B, Biol. Sci.">
        <title>Ant behaviour and brain gene expression of defending hosts depend on the ecological success of the intruding social parasite.</title>
        <authorList>
            <person name="Kaur R."/>
            <person name="Stoldt M."/>
            <person name="Jongepier E."/>
            <person name="Feldmeyer B."/>
            <person name="Menzel F."/>
            <person name="Bornberg-Bauer E."/>
            <person name="Foitzik S."/>
        </authorList>
    </citation>
    <scope>NUCLEOTIDE SEQUENCE [LARGE SCALE GENOMIC DNA]</scope>
    <source>
        <tissue evidence="2">Whole body</tissue>
    </source>
</reference>
<feature type="compositionally biased region" description="Basic and acidic residues" evidence="1">
    <location>
        <begin position="110"/>
        <end position="121"/>
    </location>
</feature>
<accession>A0A4S2KTI9</accession>
<sequence length="136" mass="16006">MHRQVCKRRWEIGRKMEEKEEKRKKIAEMRFERIVIKGLASFQGQRGSPRVRSIESYRGVSYTHLDVYKRQRFAREAKWLQVPDVMRNPKPRCTCPKVKTPAPASPVEVKPQEKIPEKPIQKDEKKLIAPRIISAA</sequence>
<evidence type="ECO:0000313" key="3">
    <source>
        <dbReference type="Proteomes" id="UP000310200"/>
    </source>
</evidence>
<feature type="region of interest" description="Disordered" evidence="1">
    <location>
        <begin position="93"/>
        <end position="121"/>
    </location>
</feature>
<dbReference type="Proteomes" id="UP000310200">
    <property type="component" value="Unassembled WGS sequence"/>
</dbReference>
<dbReference type="AlphaFoldDB" id="A0A4S2KTI9"/>